<reference evidence="2" key="1">
    <citation type="journal article" date="2020" name="mSystems">
        <title>Genome- and Community-Level Interaction Insights into Carbon Utilization and Element Cycling Functions of Hydrothermarchaeota in Hydrothermal Sediment.</title>
        <authorList>
            <person name="Zhou Z."/>
            <person name="Liu Y."/>
            <person name="Xu W."/>
            <person name="Pan J."/>
            <person name="Luo Z.H."/>
            <person name="Li M."/>
        </authorList>
    </citation>
    <scope>NUCLEOTIDE SEQUENCE [LARGE SCALE GENOMIC DNA]</scope>
    <source>
        <strain evidence="2">HyVt-443</strain>
    </source>
</reference>
<dbReference type="PANTHER" id="PTHR37166">
    <property type="entry name" value="PROTEIN FLAG"/>
    <property type="match status" value="1"/>
</dbReference>
<comment type="caution">
    <text evidence="2">The sequence shown here is derived from an EMBL/GenBank/DDBJ whole genome shotgun (WGS) entry which is preliminary data.</text>
</comment>
<proteinExistence type="predicted"/>
<keyword evidence="2" id="KW-0966">Cell projection</keyword>
<dbReference type="Gene3D" id="3.30.160.170">
    <property type="entry name" value="FlaG-like"/>
    <property type="match status" value="1"/>
</dbReference>
<dbReference type="InterPro" id="IPR005186">
    <property type="entry name" value="FlaG"/>
</dbReference>
<accession>A0A831RRX1</accession>
<organism evidence="2">
    <name type="scientific">Sedimenticola thiotaurini</name>
    <dbReference type="NCBI Taxonomy" id="1543721"/>
    <lineage>
        <taxon>Bacteria</taxon>
        <taxon>Pseudomonadati</taxon>
        <taxon>Pseudomonadota</taxon>
        <taxon>Gammaproteobacteria</taxon>
        <taxon>Chromatiales</taxon>
        <taxon>Sedimenticolaceae</taxon>
        <taxon>Sedimenticola</taxon>
    </lineage>
</organism>
<feature type="compositionally biased region" description="Basic and acidic residues" evidence="1">
    <location>
        <begin position="32"/>
        <end position="48"/>
    </location>
</feature>
<keyword evidence="2" id="KW-0969">Cilium</keyword>
<protein>
    <submittedName>
        <fullName evidence="2">Flagellar protein FlaG</fullName>
    </submittedName>
</protein>
<evidence type="ECO:0000313" key="2">
    <source>
        <dbReference type="EMBL" id="HEB97674.1"/>
    </source>
</evidence>
<dbReference type="EMBL" id="DRKP01000187">
    <property type="protein sequence ID" value="HEB97674.1"/>
    <property type="molecule type" value="Genomic_DNA"/>
</dbReference>
<dbReference type="AlphaFoldDB" id="A0A831RRX1"/>
<dbReference type="Proteomes" id="UP000886251">
    <property type="component" value="Unassembled WGS sequence"/>
</dbReference>
<gene>
    <name evidence="2" type="ORF">ENI96_14725</name>
</gene>
<sequence>MPEQVTTMINEISRGLQGVAALRSTSETEDVAPAREVEPEAGAAKRDGGQPAGVDGSQLNTIVKELNDFVQVVQRRLEFSIDQDNGEVIVRVVDAETRDVVREIPAEEVREMRKRLSEVSEKLFQPDGNTAMLFQAKA</sequence>
<dbReference type="SUPFAM" id="SSF160214">
    <property type="entry name" value="FlaG-like"/>
    <property type="match status" value="1"/>
</dbReference>
<feature type="region of interest" description="Disordered" evidence="1">
    <location>
        <begin position="24"/>
        <end position="56"/>
    </location>
</feature>
<dbReference type="PANTHER" id="PTHR37166:SF1">
    <property type="entry name" value="PROTEIN FLAG"/>
    <property type="match status" value="1"/>
</dbReference>
<keyword evidence="2" id="KW-0282">Flagellum</keyword>
<dbReference type="Pfam" id="PF03646">
    <property type="entry name" value="FlaG"/>
    <property type="match status" value="1"/>
</dbReference>
<evidence type="ECO:0000256" key="1">
    <source>
        <dbReference type="SAM" id="MobiDB-lite"/>
    </source>
</evidence>
<name>A0A831RRX1_9GAMM</name>
<dbReference type="InterPro" id="IPR035924">
    <property type="entry name" value="FlaG-like_sf"/>
</dbReference>